<reference evidence="1" key="2">
    <citation type="submission" date="2020-11" db="EMBL/GenBank/DDBJ databases">
        <authorList>
            <person name="McCartney M.A."/>
            <person name="Auch B."/>
            <person name="Kono T."/>
            <person name="Mallez S."/>
            <person name="Becker A."/>
            <person name="Gohl D.M."/>
            <person name="Silverstein K.A.T."/>
            <person name="Koren S."/>
            <person name="Bechman K.B."/>
            <person name="Herman A."/>
            <person name="Abrahante J.E."/>
            <person name="Garbe J."/>
        </authorList>
    </citation>
    <scope>NUCLEOTIDE SEQUENCE</scope>
    <source>
        <strain evidence="1">Duluth1</strain>
        <tissue evidence="1">Whole animal</tissue>
    </source>
</reference>
<dbReference type="Proteomes" id="UP000828390">
    <property type="component" value="Unassembled WGS sequence"/>
</dbReference>
<dbReference type="AlphaFoldDB" id="A0A9D3Y6B9"/>
<reference evidence="1" key="1">
    <citation type="journal article" date="2019" name="bioRxiv">
        <title>The Genome of the Zebra Mussel, Dreissena polymorpha: A Resource for Invasive Species Research.</title>
        <authorList>
            <person name="McCartney M.A."/>
            <person name="Auch B."/>
            <person name="Kono T."/>
            <person name="Mallez S."/>
            <person name="Zhang Y."/>
            <person name="Obille A."/>
            <person name="Becker A."/>
            <person name="Abrahante J.E."/>
            <person name="Garbe J."/>
            <person name="Badalamenti J.P."/>
            <person name="Herman A."/>
            <person name="Mangelson H."/>
            <person name="Liachko I."/>
            <person name="Sullivan S."/>
            <person name="Sone E.D."/>
            <person name="Koren S."/>
            <person name="Silverstein K.A.T."/>
            <person name="Beckman K.B."/>
            <person name="Gohl D.M."/>
        </authorList>
    </citation>
    <scope>NUCLEOTIDE SEQUENCE</scope>
    <source>
        <strain evidence="1">Duluth1</strain>
        <tissue evidence="1">Whole animal</tissue>
    </source>
</reference>
<organism evidence="1 2">
    <name type="scientific">Dreissena polymorpha</name>
    <name type="common">Zebra mussel</name>
    <name type="synonym">Mytilus polymorpha</name>
    <dbReference type="NCBI Taxonomy" id="45954"/>
    <lineage>
        <taxon>Eukaryota</taxon>
        <taxon>Metazoa</taxon>
        <taxon>Spiralia</taxon>
        <taxon>Lophotrochozoa</taxon>
        <taxon>Mollusca</taxon>
        <taxon>Bivalvia</taxon>
        <taxon>Autobranchia</taxon>
        <taxon>Heteroconchia</taxon>
        <taxon>Euheterodonta</taxon>
        <taxon>Imparidentia</taxon>
        <taxon>Neoheterodontei</taxon>
        <taxon>Myida</taxon>
        <taxon>Dreissenoidea</taxon>
        <taxon>Dreissenidae</taxon>
        <taxon>Dreissena</taxon>
    </lineage>
</organism>
<accession>A0A9D3Y6B9</accession>
<gene>
    <name evidence="1" type="ORF">DPMN_193132</name>
</gene>
<comment type="caution">
    <text evidence="1">The sequence shown here is derived from an EMBL/GenBank/DDBJ whole genome shotgun (WGS) entry which is preliminary data.</text>
</comment>
<protein>
    <submittedName>
        <fullName evidence="1">Uncharacterized protein</fullName>
    </submittedName>
</protein>
<evidence type="ECO:0000313" key="2">
    <source>
        <dbReference type="Proteomes" id="UP000828390"/>
    </source>
</evidence>
<keyword evidence="2" id="KW-1185">Reference proteome</keyword>
<sequence length="60" mass="6783">MSRLTLLAFPINGYASRQRRFDFRVFLLLVKPPTKEDESQLPDAAGFMAPETRVTLSPVS</sequence>
<evidence type="ECO:0000313" key="1">
    <source>
        <dbReference type="EMBL" id="KAH3692582.1"/>
    </source>
</evidence>
<name>A0A9D3Y6B9_DREPO</name>
<dbReference type="EMBL" id="JAIWYP010000021">
    <property type="protein sequence ID" value="KAH3692582.1"/>
    <property type="molecule type" value="Genomic_DNA"/>
</dbReference>
<proteinExistence type="predicted"/>